<keyword evidence="2" id="KW-1185">Reference proteome</keyword>
<sequence length="91" mass="9970">MTPELATPSPTTPAGGRLIHTKTNWLQAHKHGGSSEAQNLPPGFLAQRTIGRKLPTDKYHPKLESNLQLRHKDHTTNLILLVCCASEARIG</sequence>
<evidence type="ECO:0000313" key="1">
    <source>
        <dbReference type="EMBL" id="GBM07969.1"/>
    </source>
</evidence>
<proteinExistence type="predicted"/>
<reference evidence="1 2" key="1">
    <citation type="journal article" date="2019" name="Sci. Rep.">
        <title>Orb-weaving spider Araneus ventricosus genome elucidates the spidroin gene catalogue.</title>
        <authorList>
            <person name="Kono N."/>
            <person name="Nakamura H."/>
            <person name="Ohtoshi R."/>
            <person name="Moran D.A.P."/>
            <person name="Shinohara A."/>
            <person name="Yoshida Y."/>
            <person name="Fujiwara M."/>
            <person name="Mori M."/>
            <person name="Tomita M."/>
            <person name="Arakawa K."/>
        </authorList>
    </citation>
    <scope>NUCLEOTIDE SEQUENCE [LARGE SCALE GENOMIC DNA]</scope>
</reference>
<organism evidence="1 2">
    <name type="scientific">Araneus ventricosus</name>
    <name type="common">Orbweaver spider</name>
    <name type="synonym">Epeira ventricosa</name>
    <dbReference type="NCBI Taxonomy" id="182803"/>
    <lineage>
        <taxon>Eukaryota</taxon>
        <taxon>Metazoa</taxon>
        <taxon>Ecdysozoa</taxon>
        <taxon>Arthropoda</taxon>
        <taxon>Chelicerata</taxon>
        <taxon>Arachnida</taxon>
        <taxon>Araneae</taxon>
        <taxon>Araneomorphae</taxon>
        <taxon>Entelegynae</taxon>
        <taxon>Araneoidea</taxon>
        <taxon>Araneidae</taxon>
        <taxon>Araneus</taxon>
    </lineage>
</organism>
<dbReference type="AlphaFoldDB" id="A0A4Y2CV42"/>
<evidence type="ECO:0000313" key="2">
    <source>
        <dbReference type="Proteomes" id="UP000499080"/>
    </source>
</evidence>
<dbReference type="Proteomes" id="UP000499080">
    <property type="component" value="Unassembled WGS sequence"/>
</dbReference>
<comment type="caution">
    <text evidence="1">The sequence shown here is derived from an EMBL/GenBank/DDBJ whole genome shotgun (WGS) entry which is preliminary data.</text>
</comment>
<dbReference type="EMBL" id="BGPR01000249">
    <property type="protein sequence ID" value="GBM07969.1"/>
    <property type="molecule type" value="Genomic_DNA"/>
</dbReference>
<protein>
    <submittedName>
        <fullName evidence="1">Uncharacterized protein</fullName>
    </submittedName>
</protein>
<name>A0A4Y2CV42_ARAVE</name>
<accession>A0A4Y2CV42</accession>
<gene>
    <name evidence="1" type="ORF">AVEN_232402_1</name>
</gene>